<evidence type="ECO:0000313" key="1">
    <source>
        <dbReference type="EMBL" id="KAF7264743.1"/>
    </source>
</evidence>
<dbReference type="EMBL" id="JAACXV010016152">
    <property type="protein sequence ID" value="KAF7264743.1"/>
    <property type="molecule type" value="Genomic_DNA"/>
</dbReference>
<comment type="caution">
    <text evidence="1">The sequence shown here is derived from an EMBL/GenBank/DDBJ whole genome shotgun (WGS) entry which is preliminary data.</text>
</comment>
<evidence type="ECO:0000313" key="2">
    <source>
        <dbReference type="Proteomes" id="UP000625711"/>
    </source>
</evidence>
<gene>
    <name evidence="1" type="ORF">GWI33_022515</name>
</gene>
<reference evidence="1" key="1">
    <citation type="submission" date="2020-08" db="EMBL/GenBank/DDBJ databases">
        <title>Genome sequencing and assembly of the red palm weevil Rhynchophorus ferrugineus.</title>
        <authorList>
            <person name="Dias G.B."/>
            <person name="Bergman C.M."/>
            <person name="Manee M."/>
        </authorList>
    </citation>
    <scope>NUCLEOTIDE SEQUENCE</scope>
    <source>
        <strain evidence="1">AA-2017</strain>
        <tissue evidence="1">Whole larva</tissue>
    </source>
</reference>
<proteinExistence type="predicted"/>
<name>A0A834HNE9_RHYFE</name>
<sequence>MVPLLIILRQDKLAFHMVPSKRRTPMPPNETLTHITFLPPSPEKVGARPQFNRPLLSDNLQVKVQSAGDREIIFASSFSRLYSLTSHQMQKYSIRRPPRFPFYKFRMLNKN</sequence>
<dbReference type="AlphaFoldDB" id="A0A834HNE9"/>
<keyword evidence="2" id="KW-1185">Reference proteome</keyword>
<dbReference type="Proteomes" id="UP000625711">
    <property type="component" value="Unassembled WGS sequence"/>
</dbReference>
<organism evidence="1 2">
    <name type="scientific">Rhynchophorus ferrugineus</name>
    <name type="common">Red palm weevil</name>
    <name type="synonym">Curculio ferrugineus</name>
    <dbReference type="NCBI Taxonomy" id="354439"/>
    <lineage>
        <taxon>Eukaryota</taxon>
        <taxon>Metazoa</taxon>
        <taxon>Ecdysozoa</taxon>
        <taxon>Arthropoda</taxon>
        <taxon>Hexapoda</taxon>
        <taxon>Insecta</taxon>
        <taxon>Pterygota</taxon>
        <taxon>Neoptera</taxon>
        <taxon>Endopterygota</taxon>
        <taxon>Coleoptera</taxon>
        <taxon>Polyphaga</taxon>
        <taxon>Cucujiformia</taxon>
        <taxon>Curculionidae</taxon>
        <taxon>Dryophthorinae</taxon>
        <taxon>Rhynchophorus</taxon>
    </lineage>
</organism>
<protein>
    <submittedName>
        <fullName evidence="1">Uncharacterized protein</fullName>
    </submittedName>
</protein>
<accession>A0A834HNE9</accession>